<accession>A0A1X2G5L3</accession>
<dbReference type="AlphaFoldDB" id="A0A1X2G5L3"/>
<evidence type="ECO:0000313" key="1">
    <source>
        <dbReference type="EMBL" id="ORX45673.1"/>
    </source>
</evidence>
<dbReference type="OrthoDB" id="2283182at2759"/>
<sequence>MNIISKALADTTDDYLLAESEWDNGTRSDVVMEPKSLEQLRPIIIEVQSRVDDQFINRAIGYCLQPQQRYKVRPILLIICTGSIASLPSKVAEESKKLACSHNLPCCFWTAECFLISKTSLQTIETRPLNPLTALGIFLTHQSTSLTDSPHNTVTPIQHLYHLAESHYKTLLGKDEDLADEFIRLCDSHNHDFDVILDYL</sequence>
<reference evidence="1 2" key="1">
    <citation type="submission" date="2016-07" db="EMBL/GenBank/DDBJ databases">
        <title>Pervasive Adenine N6-methylation of Active Genes in Fungi.</title>
        <authorList>
            <consortium name="DOE Joint Genome Institute"/>
            <person name="Mondo S.J."/>
            <person name="Dannebaum R.O."/>
            <person name="Kuo R.C."/>
            <person name="Labutti K."/>
            <person name="Haridas S."/>
            <person name="Kuo A."/>
            <person name="Salamov A."/>
            <person name="Ahrendt S.R."/>
            <person name="Lipzen A."/>
            <person name="Sullivan W."/>
            <person name="Andreopoulos W.B."/>
            <person name="Clum A."/>
            <person name="Lindquist E."/>
            <person name="Daum C."/>
            <person name="Ramamoorthy G.K."/>
            <person name="Gryganskyi A."/>
            <person name="Culley D."/>
            <person name="Magnuson J.K."/>
            <person name="James T.Y."/>
            <person name="O'Malley M.A."/>
            <person name="Stajich J.E."/>
            <person name="Spatafora J.W."/>
            <person name="Visel A."/>
            <person name="Grigoriev I.V."/>
        </authorList>
    </citation>
    <scope>NUCLEOTIDE SEQUENCE [LARGE SCALE GENOMIC DNA]</scope>
    <source>
        <strain evidence="1 2">NRRL 3301</strain>
    </source>
</reference>
<gene>
    <name evidence="1" type="ORF">DM01DRAFT_1273465</name>
</gene>
<dbReference type="Proteomes" id="UP000242146">
    <property type="component" value="Unassembled WGS sequence"/>
</dbReference>
<comment type="caution">
    <text evidence="1">The sequence shown here is derived from an EMBL/GenBank/DDBJ whole genome shotgun (WGS) entry which is preliminary data.</text>
</comment>
<dbReference type="EMBL" id="MCGT01000041">
    <property type="protein sequence ID" value="ORX45673.1"/>
    <property type="molecule type" value="Genomic_DNA"/>
</dbReference>
<keyword evidence="2" id="KW-1185">Reference proteome</keyword>
<organism evidence="1 2">
    <name type="scientific">Hesseltinella vesiculosa</name>
    <dbReference type="NCBI Taxonomy" id="101127"/>
    <lineage>
        <taxon>Eukaryota</taxon>
        <taxon>Fungi</taxon>
        <taxon>Fungi incertae sedis</taxon>
        <taxon>Mucoromycota</taxon>
        <taxon>Mucoromycotina</taxon>
        <taxon>Mucoromycetes</taxon>
        <taxon>Mucorales</taxon>
        <taxon>Cunninghamellaceae</taxon>
        <taxon>Hesseltinella</taxon>
    </lineage>
</organism>
<name>A0A1X2G5L3_9FUNG</name>
<dbReference type="STRING" id="101127.A0A1X2G5L3"/>
<feature type="non-terminal residue" evidence="1">
    <location>
        <position position="200"/>
    </location>
</feature>
<evidence type="ECO:0000313" key="2">
    <source>
        <dbReference type="Proteomes" id="UP000242146"/>
    </source>
</evidence>
<proteinExistence type="predicted"/>
<protein>
    <submittedName>
        <fullName evidence="1">Uncharacterized protein</fullName>
    </submittedName>
</protein>